<dbReference type="PANTHER" id="PTHR42796">
    <property type="entry name" value="FUMARYLACETOACETATE HYDROLASE DOMAIN-CONTAINING PROTEIN 2A-RELATED"/>
    <property type="match status" value="1"/>
</dbReference>
<dbReference type="InterPro" id="IPR051121">
    <property type="entry name" value="FAH"/>
</dbReference>
<evidence type="ECO:0000313" key="4">
    <source>
        <dbReference type="EMBL" id="SVC34591.1"/>
    </source>
</evidence>
<feature type="domain" description="Fumarylacetoacetase-like C-terminal" evidence="3">
    <location>
        <begin position="72"/>
        <end position="278"/>
    </location>
</feature>
<dbReference type="EMBL" id="UINC01086277">
    <property type="protein sequence ID" value="SVC34591.1"/>
    <property type="molecule type" value="Genomic_DNA"/>
</dbReference>
<sequence length="279" mass="30873">MKFLRCGSVGKEMPAVLDENGIIRNLSTIISDLTSNTINKSTIEKIKKEDLSKLPEIKESVRIGPCVSNPEKFIGIGLNYSAHAKETDANAPKEPIVFFKANSSICGPNDNVYLPKDSLKSDWEVELGIIIGKQAKNISKDKSMDHIFGFCIVNDVSEREYQLERSSGQWDKGKAFDTFGPIGPYIVTKDEIKDVQNLNLQLKLNGKIMQKGNTQNMIFGVNHLVSYLSFFMTLKPGDIITTGTPPGCGIGRKPQIFLKSGDEMELQIDGLGSQKQKVK</sequence>
<dbReference type="SUPFAM" id="SSF56529">
    <property type="entry name" value="FAH"/>
    <property type="match status" value="1"/>
</dbReference>
<evidence type="ECO:0000256" key="1">
    <source>
        <dbReference type="ARBA" id="ARBA00010211"/>
    </source>
</evidence>
<dbReference type="AlphaFoldDB" id="A0A382LI78"/>
<proteinExistence type="inferred from homology"/>
<dbReference type="GO" id="GO:0019752">
    <property type="term" value="P:carboxylic acid metabolic process"/>
    <property type="evidence" value="ECO:0007669"/>
    <property type="project" value="UniProtKB-ARBA"/>
</dbReference>
<dbReference type="Pfam" id="PF01557">
    <property type="entry name" value="FAA_hydrolase"/>
    <property type="match status" value="1"/>
</dbReference>
<evidence type="ECO:0000259" key="3">
    <source>
        <dbReference type="Pfam" id="PF01557"/>
    </source>
</evidence>
<dbReference type="FunFam" id="3.90.850.10:FF:000002">
    <property type="entry name" value="2-hydroxyhepta-2,4-diene-1,7-dioate isomerase"/>
    <property type="match status" value="1"/>
</dbReference>
<dbReference type="PANTHER" id="PTHR42796:SF4">
    <property type="entry name" value="FUMARYLACETOACETATE HYDROLASE DOMAIN-CONTAINING PROTEIN 2A"/>
    <property type="match status" value="1"/>
</dbReference>
<name>A0A382LI78_9ZZZZ</name>
<organism evidence="4">
    <name type="scientific">marine metagenome</name>
    <dbReference type="NCBI Taxonomy" id="408172"/>
    <lineage>
        <taxon>unclassified sequences</taxon>
        <taxon>metagenomes</taxon>
        <taxon>ecological metagenomes</taxon>
    </lineage>
</organism>
<keyword evidence="2" id="KW-0479">Metal-binding</keyword>
<gene>
    <name evidence="4" type="ORF">METZ01_LOCUS287445</name>
</gene>
<dbReference type="InterPro" id="IPR011234">
    <property type="entry name" value="Fumarylacetoacetase-like_C"/>
</dbReference>
<dbReference type="GO" id="GO:0016853">
    <property type="term" value="F:isomerase activity"/>
    <property type="evidence" value="ECO:0007669"/>
    <property type="project" value="UniProtKB-ARBA"/>
</dbReference>
<reference evidence="4" key="1">
    <citation type="submission" date="2018-05" db="EMBL/GenBank/DDBJ databases">
        <authorList>
            <person name="Lanie J.A."/>
            <person name="Ng W.-L."/>
            <person name="Kazmierczak K.M."/>
            <person name="Andrzejewski T.M."/>
            <person name="Davidsen T.M."/>
            <person name="Wayne K.J."/>
            <person name="Tettelin H."/>
            <person name="Glass J.I."/>
            <person name="Rusch D."/>
            <person name="Podicherti R."/>
            <person name="Tsui H.-C.T."/>
            <person name="Winkler M.E."/>
        </authorList>
    </citation>
    <scope>NUCLEOTIDE SEQUENCE</scope>
</reference>
<comment type="similarity">
    <text evidence="1">Belongs to the FAH family.</text>
</comment>
<evidence type="ECO:0000256" key="2">
    <source>
        <dbReference type="ARBA" id="ARBA00022723"/>
    </source>
</evidence>
<accession>A0A382LI78</accession>
<dbReference type="GO" id="GO:0046872">
    <property type="term" value="F:metal ion binding"/>
    <property type="evidence" value="ECO:0007669"/>
    <property type="project" value="UniProtKB-KW"/>
</dbReference>
<protein>
    <recommendedName>
        <fullName evidence="3">Fumarylacetoacetase-like C-terminal domain-containing protein</fullName>
    </recommendedName>
</protein>
<dbReference type="InterPro" id="IPR036663">
    <property type="entry name" value="Fumarylacetoacetase_C_sf"/>
</dbReference>
<dbReference type="Gene3D" id="3.90.850.10">
    <property type="entry name" value="Fumarylacetoacetase-like, C-terminal domain"/>
    <property type="match status" value="1"/>
</dbReference>